<accession>A0A6G8S350</accession>
<name>A0A6G8S350_9GAMM</name>
<evidence type="ECO:0000313" key="2">
    <source>
        <dbReference type="Proteomes" id="UP000501939"/>
    </source>
</evidence>
<dbReference type="AlphaFoldDB" id="A0A6G8S350"/>
<protein>
    <submittedName>
        <fullName evidence="1">Uncharacterized protein</fullName>
    </submittedName>
</protein>
<dbReference type="Proteomes" id="UP000501939">
    <property type="component" value="Chromosome"/>
</dbReference>
<dbReference type="RefSeq" id="WP_166323194.1">
    <property type="nucleotide sequence ID" value="NZ_CP049916.1"/>
</dbReference>
<proteinExistence type="predicted"/>
<reference evidence="1 2" key="1">
    <citation type="submission" date="2020-03" db="EMBL/GenBank/DDBJ databases">
        <authorList>
            <person name="Zhu W."/>
        </authorList>
    </citation>
    <scope>NUCLEOTIDE SEQUENCE [LARGE SCALE GENOMIC DNA]</scope>
    <source>
        <strain evidence="1 2">185</strain>
    </source>
</reference>
<sequence>MHPNTPYVVEFLIKIMKRENLNGILISDANFRKLFVEKTDKKNMEKIIKLIQSEGYDAYAYSKNFTGKKFYLHSLVIYNHTNPMLLNVGIYESIYILNHHPLMPEKSKYAVLEIDHKVFIHCSSDQFGEAGYSKYCRVINFNVKEYETNALKITVDAEIMQDDKPLNKLFSFNKDLYFNTDFQDPVLILQIKELVKEVYPIQKIIENDEQILFKPYS</sequence>
<keyword evidence="2" id="KW-1185">Reference proteome</keyword>
<dbReference type="EMBL" id="CP049916">
    <property type="protein sequence ID" value="QIO08438.1"/>
    <property type="molecule type" value="Genomic_DNA"/>
</dbReference>
<evidence type="ECO:0000313" key="1">
    <source>
        <dbReference type="EMBL" id="QIO08438.1"/>
    </source>
</evidence>
<dbReference type="KEGG" id="alj:G8D99_05005"/>
<gene>
    <name evidence="1" type="ORF">G8D99_05005</name>
</gene>
<organism evidence="1 2">
    <name type="scientific">Acinetobacter lanii</name>
    <dbReference type="NCBI Taxonomy" id="2715163"/>
    <lineage>
        <taxon>Bacteria</taxon>
        <taxon>Pseudomonadati</taxon>
        <taxon>Pseudomonadota</taxon>
        <taxon>Gammaproteobacteria</taxon>
        <taxon>Moraxellales</taxon>
        <taxon>Moraxellaceae</taxon>
        <taxon>Acinetobacter</taxon>
    </lineage>
</organism>